<protein>
    <submittedName>
        <fullName evidence="2">Uncharacterized protein</fullName>
    </submittedName>
</protein>
<proteinExistence type="predicted"/>
<organism evidence="2 3">
    <name type="scientific">Caerostris darwini</name>
    <dbReference type="NCBI Taxonomy" id="1538125"/>
    <lineage>
        <taxon>Eukaryota</taxon>
        <taxon>Metazoa</taxon>
        <taxon>Ecdysozoa</taxon>
        <taxon>Arthropoda</taxon>
        <taxon>Chelicerata</taxon>
        <taxon>Arachnida</taxon>
        <taxon>Araneae</taxon>
        <taxon>Araneomorphae</taxon>
        <taxon>Entelegynae</taxon>
        <taxon>Araneoidea</taxon>
        <taxon>Araneidae</taxon>
        <taxon>Caerostris</taxon>
    </lineage>
</organism>
<evidence type="ECO:0000313" key="3">
    <source>
        <dbReference type="Proteomes" id="UP001054837"/>
    </source>
</evidence>
<feature type="compositionally biased region" description="Basic and acidic residues" evidence="1">
    <location>
        <begin position="164"/>
        <end position="197"/>
    </location>
</feature>
<accession>A0AAV4RZI2</accession>
<feature type="region of interest" description="Disordered" evidence="1">
    <location>
        <begin position="26"/>
        <end position="83"/>
    </location>
</feature>
<dbReference type="AlphaFoldDB" id="A0AAV4RZI2"/>
<gene>
    <name evidence="2" type="ORF">CDAR_440231</name>
</gene>
<comment type="caution">
    <text evidence="2">The sequence shown here is derived from an EMBL/GenBank/DDBJ whole genome shotgun (WGS) entry which is preliminary data.</text>
</comment>
<name>A0AAV4RZI2_9ARAC</name>
<dbReference type="Proteomes" id="UP001054837">
    <property type="component" value="Unassembled WGS sequence"/>
</dbReference>
<feature type="compositionally biased region" description="Polar residues" evidence="1">
    <location>
        <begin position="26"/>
        <end position="36"/>
    </location>
</feature>
<evidence type="ECO:0000313" key="2">
    <source>
        <dbReference type="EMBL" id="GIY26311.1"/>
    </source>
</evidence>
<dbReference type="EMBL" id="BPLQ01006937">
    <property type="protein sequence ID" value="GIY26311.1"/>
    <property type="molecule type" value="Genomic_DNA"/>
</dbReference>
<keyword evidence="3" id="KW-1185">Reference proteome</keyword>
<sequence length="197" mass="22858">METTVGNDRGNTYKMVAEEKTNLQIGNANHTISTKKSALKTENMDDMMNGNDESRKQEKKQRRKSKTTQMGRENNREMTNAEEKMRKHEIADMETTVGMTEGISTKMVAEEKTNLQIGNANHTISTKKSALQTENMDDMMNGNDESGKQEKKERRKHKNGKGKQHGDDESRRKNEEERDSWYRNDYDNDRENNYRNG</sequence>
<reference evidence="2 3" key="1">
    <citation type="submission" date="2021-06" db="EMBL/GenBank/DDBJ databases">
        <title>Caerostris darwini draft genome.</title>
        <authorList>
            <person name="Kono N."/>
            <person name="Arakawa K."/>
        </authorList>
    </citation>
    <scope>NUCLEOTIDE SEQUENCE [LARGE SCALE GENOMIC DNA]</scope>
</reference>
<feature type="region of interest" description="Disordered" evidence="1">
    <location>
        <begin position="119"/>
        <end position="197"/>
    </location>
</feature>
<feature type="compositionally biased region" description="Basic residues" evidence="1">
    <location>
        <begin position="57"/>
        <end position="66"/>
    </location>
</feature>
<evidence type="ECO:0000256" key="1">
    <source>
        <dbReference type="SAM" id="MobiDB-lite"/>
    </source>
</evidence>
<feature type="compositionally biased region" description="Basic residues" evidence="1">
    <location>
        <begin position="153"/>
        <end position="163"/>
    </location>
</feature>
<feature type="compositionally biased region" description="Basic and acidic residues" evidence="1">
    <location>
        <begin position="73"/>
        <end position="83"/>
    </location>
</feature>
<feature type="compositionally biased region" description="Polar residues" evidence="1">
    <location>
        <begin position="119"/>
        <end position="134"/>
    </location>
</feature>